<dbReference type="NCBIfam" id="TIGR01641">
    <property type="entry name" value="phageSPP1_gp7"/>
    <property type="match status" value="1"/>
</dbReference>
<dbReference type="Pfam" id="PF04233">
    <property type="entry name" value="Phage_Mu_F"/>
    <property type="match status" value="1"/>
</dbReference>
<comment type="caution">
    <text evidence="2">The sequence shown here is derived from an EMBL/GenBank/DDBJ whole genome shotgun (WGS) entry which is preliminary data.</text>
</comment>
<evidence type="ECO:0000259" key="1">
    <source>
        <dbReference type="Pfam" id="PF04233"/>
    </source>
</evidence>
<evidence type="ECO:0000313" key="2">
    <source>
        <dbReference type="EMBL" id="MFC3638200.1"/>
    </source>
</evidence>
<evidence type="ECO:0000313" key="3">
    <source>
        <dbReference type="Proteomes" id="UP001595704"/>
    </source>
</evidence>
<dbReference type="Proteomes" id="UP001595704">
    <property type="component" value="Unassembled WGS sequence"/>
</dbReference>
<feature type="domain" description="Phage head morphogenesis" evidence="1">
    <location>
        <begin position="76"/>
        <end position="183"/>
    </location>
</feature>
<dbReference type="InterPro" id="IPR006528">
    <property type="entry name" value="Phage_head_morphogenesis_dom"/>
</dbReference>
<accession>A0ABV7UHK8</accession>
<keyword evidence="3" id="KW-1185">Reference proteome</keyword>
<proteinExistence type="predicted"/>
<dbReference type="EMBL" id="JBHRYC010000061">
    <property type="protein sequence ID" value="MFC3638200.1"/>
    <property type="molecule type" value="Genomic_DNA"/>
</dbReference>
<protein>
    <submittedName>
        <fullName evidence="2">Phage minor head protein</fullName>
    </submittedName>
</protein>
<name>A0ABV7UHK8_9HYPH</name>
<reference evidence="3" key="1">
    <citation type="journal article" date="2019" name="Int. J. Syst. Evol. Microbiol.">
        <title>The Global Catalogue of Microorganisms (GCM) 10K type strain sequencing project: providing services to taxonomists for standard genome sequencing and annotation.</title>
        <authorList>
            <consortium name="The Broad Institute Genomics Platform"/>
            <consortium name="The Broad Institute Genome Sequencing Center for Infectious Disease"/>
            <person name="Wu L."/>
            <person name="Ma J."/>
        </authorList>
    </citation>
    <scope>NUCLEOTIDE SEQUENCE [LARGE SCALE GENOMIC DNA]</scope>
    <source>
        <strain evidence="3">KCTC 42282</strain>
    </source>
</reference>
<gene>
    <name evidence="2" type="ORF">ACFONL_12600</name>
</gene>
<dbReference type="RefSeq" id="WP_244643223.1">
    <property type="nucleotide sequence ID" value="NZ_BNCG01000017.1"/>
</dbReference>
<sequence length="192" mass="20981">MLRRYADTITPWAEAAGWSMVSEVAARDERQWFRVSREMGRALRAEISSAPTGMAMRTALAEQVSLIRSLPIEAAQRVHDLTLKGITEGTRASEIAAEIMRSGKVSANRANLIARTEVSRTASALTQARAEHIGSPGYFWRTAGDTDVRPSHKAMAGQFVAWNAPPTLDGMTAHAGSFPNCRCYPEPVLPEI</sequence>
<organism evidence="2 3">
    <name type="scientific">Camelimonas fluminis</name>
    <dbReference type="NCBI Taxonomy" id="1576911"/>
    <lineage>
        <taxon>Bacteria</taxon>
        <taxon>Pseudomonadati</taxon>
        <taxon>Pseudomonadota</taxon>
        <taxon>Alphaproteobacteria</taxon>
        <taxon>Hyphomicrobiales</taxon>
        <taxon>Chelatococcaceae</taxon>
        <taxon>Camelimonas</taxon>
    </lineage>
</organism>